<dbReference type="EMBL" id="MDEO01000032">
    <property type="protein sequence ID" value="OCX17898.1"/>
    <property type="molecule type" value="Genomic_DNA"/>
</dbReference>
<gene>
    <name evidence="4" type="ORF">QV13_13560</name>
</gene>
<dbReference type="InterPro" id="IPR057326">
    <property type="entry name" value="KR_dom"/>
</dbReference>
<dbReference type="STRING" id="1566387.QV13_13560"/>
<dbReference type="SUPFAM" id="SSF51735">
    <property type="entry name" value="NAD(P)-binding Rossmann-fold domains"/>
    <property type="match status" value="1"/>
</dbReference>
<dbReference type="PANTHER" id="PTHR48107">
    <property type="entry name" value="NADPH-DEPENDENT ALDEHYDE REDUCTASE-LIKE PROTEIN, CHLOROPLASTIC-RELATED"/>
    <property type="match status" value="1"/>
</dbReference>
<accession>A0A1C2DSY7</accession>
<dbReference type="PANTHER" id="PTHR48107:SF7">
    <property type="entry name" value="RE15974P"/>
    <property type="match status" value="1"/>
</dbReference>
<dbReference type="PRINTS" id="PR00081">
    <property type="entry name" value="GDHRDH"/>
</dbReference>
<keyword evidence="5" id="KW-1185">Reference proteome</keyword>
<dbReference type="SMART" id="SM00822">
    <property type="entry name" value="PKS_KR"/>
    <property type="match status" value="1"/>
</dbReference>
<dbReference type="Pfam" id="PF13561">
    <property type="entry name" value="adh_short_C2"/>
    <property type="match status" value="1"/>
</dbReference>
<proteinExistence type="inferred from homology"/>
<sequence>MSMQFKGKTALVTGSSRGIGRAIAERLAEGGAAVVINYLENESRAREVVDGIKARGGSAIAIQADMASPADIRRLFDEAEAAFERPDIVVANAATAVIKSIVDCTEEDYDRVFDTNTKGVFFVLQEAARRVRDGGHIVVTSTGGTKMFFGQTSLYLGSKGAVEQFVRVLSRELGPRNITVNAISPGFTDTELLPDRDRAVAAGMSPFDRIGSPQEVAEVAAFLASDAARWVSGQNVGAGGGVF</sequence>
<evidence type="ECO:0000313" key="4">
    <source>
        <dbReference type="EMBL" id="OCX17898.1"/>
    </source>
</evidence>
<name>A0A1C2DSY7_9HYPH</name>
<evidence type="ECO:0000313" key="5">
    <source>
        <dbReference type="Proteomes" id="UP000094412"/>
    </source>
</evidence>
<comment type="similarity">
    <text evidence="1">Belongs to the short-chain dehydrogenases/reductases (SDR) family.</text>
</comment>
<dbReference type="Gene3D" id="3.40.50.720">
    <property type="entry name" value="NAD(P)-binding Rossmann-like Domain"/>
    <property type="match status" value="1"/>
</dbReference>
<dbReference type="RefSeq" id="WP_024924103.1">
    <property type="nucleotide sequence ID" value="NZ_MDEO01000032.1"/>
</dbReference>
<feature type="domain" description="Ketoreductase" evidence="3">
    <location>
        <begin position="8"/>
        <end position="186"/>
    </location>
</feature>
<organism evidence="4 5">
    <name type="scientific">Mesorhizobium hungaricum</name>
    <dbReference type="NCBI Taxonomy" id="1566387"/>
    <lineage>
        <taxon>Bacteria</taxon>
        <taxon>Pseudomonadati</taxon>
        <taxon>Pseudomonadota</taxon>
        <taxon>Alphaproteobacteria</taxon>
        <taxon>Hyphomicrobiales</taxon>
        <taxon>Phyllobacteriaceae</taxon>
        <taxon>Mesorhizobium</taxon>
    </lineage>
</organism>
<reference evidence="4 5" key="1">
    <citation type="submission" date="2016-08" db="EMBL/GenBank/DDBJ databases">
        <title>Whole genome sequence of Mesorhizobium sp. strain UASWS1009 isolated from industrial sewage.</title>
        <authorList>
            <person name="Crovadore J."/>
            <person name="Calmin G."/>
            <person name="Chablais R."/>
            <person name="Cochard B."/>
            <person name="Lefort F."/>
        </authorList>
    </citation>
    <scope>NUCLEOTIDE SEQUENCE [LARGE SCALE GENOMIC DNA]</scope>
    <source>
        <strain evidence="4 5">UASWS1009</strain>
    </source>
</reference>
<dbReference type="GO" id="GO:0016614">
    <property type="term" value="F:oxidoreductase activity, acting on CH-OH group of donors"/>
    <property type="evidence" value="ECO:0007669"/>
    <property type="project" value="UniProtKB-ARBA"/>
</dbReference>
<dbReference type="InterPro" id="IPR036291">
    <property type="entry name" value="NAD(P)-bd_dom_sf"/>
</dbReference>
<dbReference type="InterPro" id="IPR002347">
    <property type="entry name" value="SDR_fam"/>
</dbReference>
<dbReference type="OrthoDB" id="9803333at2"/>
<dbReference type="AlphaFoldDB" id="A0A1C2DSY7"/>
<evidence type="ECO:0000256" key="1">
    <source>
        <dbReference type="ARBA" id="ARBA00006484"/>
    </source>
</evidence>
<evidence type="ECO:0000256" key="2">
    <source>
        <dbReference type="ARBA" id="ARBA00023002"/>
    </source>
</evidence>
<comment type="caution">
    <text evidence="4">The sequence shown here is derived from an EMBL/GenBank/DDBJ whole genome shotgun (WGS) entry which is preliminary data.</text>
</comment>
<keyword evidence="2" id="KW-0560">Oxidoreductase</keyword>
<protein>
    <submittedName>
        <fullName evidence="4">3-ketoacyl-ACP reductase</fullName>
    </submittedName>
</protein>
<evidence type="ECO:0000259" key="3">
    <source>
        <dbReference type="SMART" id="SM00822"/>
    </source>
</evidence>
<dbReference type="Proteomes" id="UP000094412">
    <property type="component" value="Unassembled WGS sequence"/>
</dbReference>
<dbReference type="FunFam" id="3.40.50.720:FF:000084">
    <property type="entry name" value="Short-chain dehydrogenase reductase"/>
    <property type="match status" value="1"/>
</dbReference>